<keyword evidence="4" id="KW-1185">Reference proteome</keyword>
<evidence type="ECO:0000313" key="3">
    <source>
        <dbReference type="EMBL" id="MCM3716433.1"/>
    </source>
</evidence>
<dbReference type="SUPFAM" id="SSF140423">
    <property type="entry name" value="MW0975(SA0943)-like"/>
    <property type="match status" value="1"/>
</dbReference>
<dbReference type="RefSeq" id="WP_251193676.1">
    <property type="nucleotide sequence ID" value="NZ_JAMBOL010000038.1"/>
</dbReference>
<organism evidence="3 4">
    <name type="scientific">Halalkalibacter oceani</name>
    <dbReference type="NCBI Taxonomy" id="1653776"/>
    <lineage>
        <taxon>Bacteria</taxon>
        <taxon>Bacillati</taxon>
        <taxon>Bacillota</taxon>
        <taxon>Bacilli</taxon>
        <taxon>Bacillales</taxon>
        <taxon>Bacillaceae</taxon>
        <taxon>Halalkalibacter</taxon>
    </lineage>
</organism>
<dbReference type="InterPro" id="IPR036785">
    <property type="entry name" value="YkyA-like_sf"/>
</dbReference>
<sequence length="164" mass="18108">MKEDLTYPEMDRTEQSSKLMKAMMIGALVGGALAILVDTNTRRKVTSTTKEMKETTVEAMKKVKENPAEIKQELQERVRTTSEAISEIMKDAQALYDKVNDTVIKPANHIGEESTELLSSVKEASAELKEIGEKVKEAGEEIAHPQPDAASADEDRMETPGVRS</sequence>
<gene>
    <name evidence="3" type="ORF">M3202_20520</name>
</gene>
<evidence type="ECO:0000256" key="1">
    <source>
        <dbReference type="SAM" id="MobiDB-lite"/>
    </source>
</evidence>
<feature type="transmembrane region" description="Helical" evidence="2">
    <location>
        <begin position="20"/>
        <end position="37"/>
    </location>
</feature>
<feature type="compositionally biased region" description="Basic and acidic residues" evidence="1">
    <location>
        <begin position="129"/>
        <end position="143"/>
    </location>
</feature>
<keyword evidence="2" id="KW-0812">Transmembrane</keyword>
<comment type="caution">
    <text evidence="3">The sequence shown here is derived from an EMBL/GenBank/DDBJ whole genome shotgun (WGS) entry which is preliminary data.</text>
</comment>
<dbReference type="AlphaFoldDB" id="A0A9X2DU58"/>
<dbReference type="EMBL" id="JAMBOL010000038">
    <property type="protein sequence ID" value="MCM3716433.1"/>
    <property type="molecule type" value="Genomic_DNA"/>
</dbReference>
<dbReference type="Proteomes" id="UP001139179">
    <property type="component" value="Unassembled WGS sequence"/>
</dbReference>
<keyword evidence="2" id="KW-1133">Transmembrane helix</keyword>
<evidence type="ECO:0000256" key="2">
    <source>
        <dbReference type="SAM" id="Phobius"/>
    </source>
</evidence>
<protein>
    <submittedName>
        <fullName evidence="3">YtxH domain-containing protein</fullName>
    </submittedName>
</protein>
<reference evidence="3" key="1">
    <citation type="submission" date="2022-05" db="EMBL/GenBank/DDBJ databases">
        <title>Comparative Genomics of Spacecraft Associated Microbes.</title>
        <authorList>
            <person name="Tran M.T."/>
            <person name="Wright A."/>
            <person name="Seuylemezian A."/>
            <person name="Eisen J."/>
            <person name="Coil D."/>
        </authorList>
    </citation>
    <scope>NUCLEOTIDE SEQUENCE</scope>
    <source>
        <strain evidence="3">214.1.1</strain>
    </source>
</reference>
<name>A0A9X2DU58_9BACI</name>
<accession>A0A9X2DU58</accession>
<evidence type="ECO:0000313" key="4">
    <source>
        <dbReference type="Proteomes" id="UP001139179"/>
    </source>
</evidence>
<proteinExistence type="predicted"/>
<keyword evidence="2" id="KW-0472">Membrane</keyword>
<feature type="region of interest" description="Disordered" evidence="1">
    <location>
        <begin position="129"/>
        <end position="164"/>
    </location>
</feature>